<comment type="caution">
    <text evidence="1">The sequence shown here is derived from an EMBL/GenBank/DDBJ whole genome shotgun (WGS) entry which is preliminary data.</text>
</comment>
<feature type="non-terminal residue" evidence="1">
    <location>
        <position position="100"/>
    </location>
</feature>
<dbReference type="PANTHER" id="PTHR34071">
    <property type="entry name" value="5-NITROIMIDAZOLE ANTIBIOTICS RESISTANCE PROTEIN, NIMA-FAMILY-RELATED PROTEIN-RELATED"/>
    <property type="match status" value="1"/>
</dbReference>
<dbReference type="PANTHER" id="PTHR34071:SF2">
    <property type="entry name" value="FLAVIN-NUCLEOTIDE-BINDING PROTEIN"/>
    <property type="match status" value="1"/>
</dbReference>
<dbReference type="Pfam" id="PF12900">
    <property type="entry name" value="Pyridox_ox_2"/>
    <property type="match status" value="1"/>
</dbReference>
<reference evidence="1 2" key="1">
    <citation type="submission" date="2016-05" db="EMBL/GenBank/DDBJ databases">
        <title>Single-cell genome of chain-forming Candidatus Thiomargarita nelsonii and comparison to other large sulfur-oxidizing bacteria.</title>
        <authorList>
            <person name="Winkel M."/>
            <person name="Salman V."/>
            <person name="Woyke T."/>
            <person name="Schulz-Vogt H."/>
            <person name="Richter M."/>
            <person name="Flood B."/>
            <person name="Bailey J."/>
            <person name="Amann R."/>
            <person name="Mussmann M."/>
        </authorList>
    </citation>
    <scope>NUCLEOTIDE SEQUENCE [LARGE SCALE GENOMIC DNA]</scope>
    <source>
        <strain evidence="1 2">THI036</strain>
    </source>
</reference>
<name>A0A176RVD3_9GAMM</name>
<dbReference type="Proteomes" id="UP000076962">
    <property type="component" value="Unassembled WGS sequence"/>
</dbReference>
<proteinExistence type="predicted"/>
<dbReference type="InterPro" id="IPR012349">
    <property type="entry name" value="Split_barrel_FMN-bd"/>
</dbReference>
<organism evidence="1 2">
    <name type="scientific">Candidatus Thiomargarita nelsonii</name>
    <dbReference type="NCBI Taxonomy" id="1003181"/>
    <lineage>
        <taxon>Bacteria</taxon>
        <taxon>Pseudomonadati</taxon>
        <taxon>Pseudomonadota</taxon>
        <taxon>Gammaproteobacteria</taxon>
        <taxon>Thiotrichales</taxon>
        <taxon>Thiotrichaceae</taxon>
        <taxon>Thiomargarita</taxon>
    </lineage>
</organism>
<dbReference type="Gene3D" id="2.30.110.10">
    <property type="entry name" value="Electron Transport, Fmn-binding Protein, Chain A"/>
    <property type="match status" value="1"/>
</dbReference>
<gene>
    <name evidence="1" type="ORF">THIOM_004615</name>
</gene>
<sequence length="100" mass="11467">MVKPINFAYHEGIIYFHTAKEGEKIDDIKRCSKVCFEVDLPLAYIKAKKNPCEATYLYRSIIVTGKAKFIEDTGQKLLALKLLMSKYQPEGGYVEDYVPK</sequence>
<dbReference type="EMBL" id="LUTY01002685">
    <property type="protein sequence ID" value="OAD19732.1"/>
    <property type="molecule type" value="Genomic_DNA"/>
</dbReference>
<dbReference type="AlphaFoldDB" id="A0A176RVD3"/>
<evidence type="ECO:0000313" key="1">
    <source>
        <dbReference type="EMBL" id="OAD19732.1"/>
    </source>
</evidence>
<protein>
    <submittedName>
        <fullName evidence="1">Pyridoxamine 5'-phosphate oxidase-related FMN-binding protein</fullName>
    </submittedName>
</protein>
<dbReference type="SUPFAM" id="SSF50475">
    <property type="entry name" value="FMN-binding split barrel"/>
    <property type="match status" value="1"/>
</dbReference>
<dbReference type="InterPro" id="IPR024747">
    <property type="entry name" value="Pyridox_Oxase-rel"/>
</dbReference>
<evidence type="ECO:0000313" key="2">
    <source>
        <dbReference type="Proteomes" id="UP000076962"/>
    </source>
</evidence>
<keyword evidence="2" id="KW-1185">Reference proteome</keyword>
<accession>A0A176RVD3</accession>